<proteinExistence type="predicted"/>
<dbReference type="InterPro" id="IPR035994">
    <property type="entry name" value="Nucleoside_phosphorylase_sf"/>
</dbReference>
<protein>
    <recommendedName>
        <fullName evidence="2">adenosylhomocysteine nucleosidase</fullName>
        <ecNumber evidence="2">3.2.2.9</ecNumber>
    </recommendedName>
</protein>
<reference evidence="7 8" key="1">
    <citation type="journal article" date="2015" name="Genome Announc.">
        <title>Expanding the biotechnology potential of lactobacilli through comparative genomics of 213 strains and associated genera.</title>
        <authorList>
            <person name="Sun Z."/>
            <person name="Harris H.M."/>
            <person name="McCann A."/>
            <person name="Guo C."/>
            <person name="Argimon S."/>
            <person name="Zhang W."/>
            <person name="Yang X."/>
            <person name="Jeffery I.B."/>
            <person name="Cooney J.C."/>
            <person name="Kagawa T.F."/>
            <person name="Liu W."/>
            <person name="Song Y."/>
            <person name="Salvetti E."/>
            <person name="Wrobel A."/>
            <person name="Rasinkangas P."/>
            <person name="Parkhill J."/>
            <person name="Rea M.C."/>
            <person name="O'Sullivan O."/>
            <person name="Ritari J."/>
            <person name="Douillard F.P."/>
            <person name="Paul Ross R."/>
            <person name="Yang R."/>
            <person name="Briner A.E."/>
            <person name="Felis G.E."/>
            <person name="de Vos W.M."/>
            <person name="Barrangou R."/>
            <person name="Klaenhammer T.R."/>
            <person name="Caufield P.W."/>
            <person name="Cui Y."/>
            <person name="Zhang H."/>
            <person name="O'Toole P.W."/>
        </authorList>
    </citation>
    <scope>NUCLEOTIDE SEQUENCE [LARGE SCALE GENOMIC DNA]</scope>
    <source>
        <strain evidence="7 8">DSM 20335</strain>
    </source>
</reference>
<comment type="pathway">
    <text evidence="1">Amino-acid biosynthesis; L-methionine biosynthesis via salvage pathway; S-methyl-5-thio-alpha-D-ribose 1-phosphate from S-methyl-5'-thioadenosine (hydrolase route): step 1/2.</text>
</comment>
<dbReference type="EMBL" id="AYYK01000022">
    <property type="protein sequence ID" value="KRM78305.1"/>
    <property type="molecule type" value="Genomic_DNA"/>
</dbReference>
<dbReference type="InterPro" id="IPR010049">
    <property type="entry name" value="MTA_SAH_Nsdase"/>
</dbReference>
<dbReference type="STRING" id="1423738.FC84_GL001127"/>
<dbReference type="InterPro" id="IPR000845">
    <property type="entry name" value="Nucleoside_phosphorylase_d"/>
</dbReference>
<dbReference type="GO" id="GO:0009164">
    <property type="term" value="P:nucleoside catabolic process"/>
    <property type="evidence" value="ECO:0007669"/>
    <property type="project" value="InterPro"/>
</dbReference>
<evidence type="ECO:0000256" key="3">
    <source>
        <dbReference type="ARBA" id="ARBA00022605"/>
    </source>
</evidence>
<feature type="domain" description="Nucleoside phosphorylase" evidence="6">
    <location>
        <begin position="2"/>
        <end position="227"/>
    </location>
</feature>
<dbReference type="GO" id="GO:0008782">
    <property type="term" value="F:adenosylhomocysteine nucleosidase activity"/>
    <property type="evidence" value="ECO:0007669"/>
    <property type="project" value="UniProtKB-EC"/>
</dbReference>
<dbReference type="Pfam" id="PF01048">
    <property type="entry name" value="PNP_UDP_1"/>
    <property type="match status" value="1"/>
</dbReference>
<dbReference type="PANTHER" id="PTHR46832">
    <property type="entry name" value="5'-METHYLTHIOADENOSINE/S-ADENOSYLHOMOCYSTEINE NUCLEOSIDASE"/>
    <property type="match status" value="1"/>
</dbReference>
<dbReference type="GO" id="GO:0019284">
    <property type="term" value="P:L-methionine salvage from S-adenosylmethionine"/>
    <property type="evidence" value="ECO:0007669"/>
    <property type="project" value="TreeGrafter"/>
</dbReference>
<evidence type="ECO:0000256" key="1">
    <source>
        <dbReference type="ARBA" id="ARBA00004945"/>
    </source>
</evidence>
<organism evidence="7 8">
    <name type="scientific">Lapidilactobacillus dextrinicus DSM 20335</name>
    <dbReference type="NCBI Taxonomy" id="1423738"/>
    <lineage>
        <taxon>Bacteria</taxon>
        <taxon>Bacillati</taxon>
        <taxon>Bacillota</taxon>
        <taxon>Bacilli</taxon>
        <taxon>Lactobacillales</taxon>
        <taxon>Lactobacillaceae</taxon>
        <taxon>Lapidilactobacillus</taxon>
    </lineage>
</organism>
<evidence type="ECO:0000256" key="2">
    <source>
        <dbReference type="ARBA" id="ARBA00011974"/>
    </source>
</evidence>
<dbReference type="PATRIC" id="fig|1423738.3.peg.1140"/>
<keyword evidence="4" id="KW-0378">Hydrolase</keyword>
<gene>
    <name evidence="7" type="ORF">FC84_GL001127</name>
</gene>
<dbReference type="Proteomes" id="UP000051813">
    <property type="component" value="Unassembled WGS sequence"/>
</dbReference>
<evidence type="ECO:0000313" key="8">
    <source>
        <dbReference type="Proteomes" id="UP000051813"/>
    </source>
</evidence>
<evidence type="ECO:0000256" key="5">
    <source>
        <dbReference type="ARBA" id="ARBA00023167"/>
    </source>
</evidence>
<keyword evidence="8" id="KW-1185">Reference proteome</keyword>
<dbReference type="RefSeq" id="WP_057757534.1">
    <property type="nucleotide sequence ID" value="NZ_AYYK01000022.1"/>
</dbReference>
<dbReference type="PANTHER" id="PTHR46832:SF1">
    <property type="entry name" value="5'-METHYLTHIOADENOSINE_S-ADENOSYLHOMOCYSTEINE NUCLEOSIDASE"/>
    <property type="match status" value="1"/>
</dbReference>
<dbReference type="GO" id="GO:0019509">
    <property type="term" value="P:L-methionine salvage from methylthioadenosine"/>
    <property type="evidence" value="ECO:0007669"/>
    <property type="project" value="UniProtKB-UniPathway"/>
</dbReference>
<comment type="caution">
    <text evidence="7">The sequence shown here is derived from an EMBL/GenBank/DDBJ whole genome shotgun (WGS) entry which is preliminary data.</text>
</comment>
<dbReference type="EC" id="3.2.2.9" evidence="2"/>
<keyword evidence="5" id="KW-0486">Methionine biosynthesis</keyword>
<dbReference type="AlphaFoldDB" id="A0A0R2BGB9"/>
<evidence type="ECO:0000313" key="7">
    <source>
        <dbReference type="EMBL" id="KRM78305.1"/>
    </source>
</evidence>
<dbReference type="NCBIfam" id="NF004079">
    <property type="entry name" value="PRK05584.1"/>
    <property type="match status" value="1"/>
</dbReference>
<dbReference type="UniPathway" id="UPA00904">
    <property type="reaction ID" value="UER00871"/>
</dbReference>
<evidence type="ECO:0000259" key="6">
    <source>
        <dbReference type="Pfam" id="PF01048"/>
    </source>
</evidence>
<dbReference type="SUPFAM" id="SSF53167">
    <property type="entry name" value="Purine and uridine phosphorylases"/>
    <property type="match status" value="1"/>
</dbReference>
<sequence length="237" mass="25014">MKIGIIVPMVEEIILYREKLSALTTETIGGAEFTVGTYRETELVLAQSGIGKVQAAMTATVLFDHFHVDALINTGSAAGVAQGLSIGELVLGQQLAYHDVDVTNGGDYVVGQLPGQDLFFKSNQNLLNVVEQTAQELNLPATTGLIVTGDQFVASADHVAAIKGNFADVAAIEMEGAAVAQIAGNFNKPFLIIRAISDNGDADATVSFDEFVKQAGKNAAQLLLKAIPNIANLERNE</sequence>
<dbReference type="CDD" id="cd09008">
    <property type="entry name" value="MTAN"/>
    <property type="match status" value="1"/>
</dbReference>
<dbReference type="GO" id="GO:0008930">
    <property type="term" value="F:methylthioadenosine nucleosidase activity"/>
    <property type="evidence" value="ECO:0007669"/>
    <property type="project" value="InterPro"/>
</dbReference>
<dbReference type="Gene3D" id="3.40.50.1580">
    <property type="entry name" value="Nucleoside phosphorylase domain"/>
    <property type="match status" value="1"/>
</dbReference>
<keyword evidence="3" id="KW-0028">Amino-acid biosynthesis</keyword>
<dbReference type="GO" id="GO:0005829">
    <property type="term" value="C:cytosol"/>
    <property type="evidence" value="ECO:0007669"/>
    <property type="project" value="TreeGrafter"/>
</dbReference>
<dbReference type="OrthoDB" id="9792278at2"/>
<accession>A0A0R2BGB9</accession>
<evidence type="ECO:0000256" key="4">
    <source>
        <dbReference type="ARBA" id="ARBA00022801"/>
    </source>
</evidence>
<name>A0A0R2BGB9_9LACO</name>
<dbReference type="NCBIfam" id="TIGR01704">
    <property type="entry name" value="MTA_SAH-Nsdase"/>
    <property type="match status" value="1"/>
</dbReference>